<feature type="compositionally biased region" description="Polar residues" evidence="1">
    <location>
        <begin position="47"/>
        <end position="59"/>
    </location>
</feature>
<keyword evidence="4" id="KW-1185">Reference proteome</keyword>
<evidence type="ECO:0000256" key="1">
    <source>
        <dbReference type="SAM" id="MobiDB-lite"/>
    </source>
</evidence>
<feature type="region of interest" description="Disordered" evidence="1">
    <location>
        <begin position="210"/>
        <end position="242"/>
    </location>
</feature>
<feature type="compositionally biased region" description="Polar residues" evidence="1">
    <location>
        <begin position="464"/>
        <end position="477"/>
    </location>
</feature>
<evidence type="ECO:0000313" key="3">
    <source>
        <dbReference type="EnsemblMetazoa" id="ASIC002244-PA"/>
    </source>
</evidence>
<feature type="region of interest" description="Disordered" evidence="1">
    <location>
        <begin position="460"/>
        <end position="496"/>
    </location>
</feature>
<proteinExistence type="predicted"/>
<dbReference type="STRING" id="74873.A0A084VBY3"/>
<evidence type="ECO:0000313" key="4">
    <source>
        <dbReference type="Proteomes" id="UP000030765"/>
    </source>
</evidence>
<feature type="compositionally biased region" description="Basic and acidic residues" evidence="1">
    <location>
        <begin position="482"/>
        <end position="496"/>
    </location>
</feature>
<feature type="compositionally biased region" description="Acidic residues" evidence="1">
    <location>
        <begin position="718"/>
        <end position="733"/>
    </location>
</feature>
<dbReference type="EMBL" id="KE524552">
    <property type="protein sequence ID" value="KFB35477.1"/>
    <property type="molecule type" value="Genomic_DNA"/>
</dbReference>
<dbReference type="EnsemblMetazoa" id="ASIC002244-RA">
    <property type="protein sequence ID" value="ASIC002244-PA"/>
    <property type="gene ID" value="ASIC002244"/>
</dbReference>
<feature type="compositionally biased region" description="Basic and acidic residues" evidence="1">
    <location>
        <begin position="707"/>
        <end position="717"/>
    </location>
</feature>
<organism evidence="2">
    <name type="scientific">Anopheles sinensis</name>
    <name type="common">Mosquito</name>
    <dbReference type="NCBI Taxonomy" id="74873"/>
    <lineage>
        <taxon>Eukaryota</taxon>
        <taxon>Metazoa</taxon>
        <taxon>Ecdysozoa</taxon>
        <taxon>Arthropoda</taxon>
        <taxon>Hexapoda</taxon>
        <taxon>Insecta</taxon>
        <taxon>Pterygota</taxon>
        <taxon>Neoptera</taxon>
        <taxon>Endopterygota</taxon>
        <taxon>Diptera</taxon>
        <taxon>Nematocera</taxon>
        <taxon>Culicoidea</taxon>
        <taxon>Culicidae</taxon>
        <taxon>Anophelinae</taxon>
        <taxon>Anopheles</taxon>
    </lineage>
</organism>
<dbReference type="OrthoDB" id="1904536at2759"/>
<feature type="compositionally biased region" description="Low complexity" evidence="1">
    <location>
        <begin position="220"/>
        <end position="237"/>
    </location>
</feature>
<gene>
    <name evidence="2" type="ORF">ZHAS_00002244</name>
</gene>
<dbReference type="EMBL" id="ATLV01009870">
    <property type="status" value="NOT_ANNOTATED_CDS"/>
    <property type="molecule type" value="Genomic_DNA"/>
</dbReference>
<feature type="region of interest" description="Disordered" evidence="1">
    <location>
        <begin position="684"/>
        <end position="749"/>
    </location>
</feature>
<evidence type="ECO:0000313" key="2">
    <source>
        <dbReference type="EMBL" id="KFB35477.1"/>
    </source>
</evidence>
<protein>
    <submittedName>
        <fullName evidence="2">AGAP009594-PA-like protein</fullName>
    </submittedName>
</protein>
<feature type="compositionally biased region" description="Basic and acidic residues" evidence="1">
    <location>
        <begin position="735"/>
        <end position="749"/>
    </location>
</feature>
<reference evidence="2 4" key="1">
    <citation type="journal article" date="2014" name="BMC Genomics">
        <title>Genome sequence of Anopheles sinensis provides insight into genetics basis of mosquito competence for malaria parasites.</title>
        <authorList>
            <person name="Zhou D."/>
            <person name="Zhang D."/>
            <person name="Ding G."/>
            <person name="Shi L."/>
            <person name="Hou Q."/>
            <person name="Ye Y."/>
            <person name="Xu Y."/>
            <person name="Zhou H."/>
            <person name="Xiong C."/>
            <person name="Li S."/>
            <person name="Yu J."/>
            <person name="Hong S."/>
            <person name="Yu X."/>
            <person name="Zou P."/>
            <person name="Chen C."/>
            <person name="Chang X."/>
            <person name="Wang W."/>
            <person name="Lv Y."/>
            <person name="Sun Y."/>
            <person name="Ma L."/>
            <person name="Shen B."/>
            <person name="Zhu C."/>
        </authorList>
    </citation>
    <scope>NUCLEOTIDE SEQUENCE [LARGE SCALE GENOMIC DNA]</scope>
</reference>
<accession>A0A084VBY3</accession>
<sequence>MQELSNLEAWKETEALFNKHPDGQTSPPPSTSYGQWSGMDGKDKPSPEQSLQNKAVNNKDNTKRSLVEEISNEEYTLLTKRKDSNEKHPDAPAATIENEKESKIATAEKEETLNVVIHSKEISITMQPSCSDGKEIPPNSKDGDECVGERKPSVASVDYVTGSDSNSDPTLVTDCDSCIRNSSVAYSSRSDTSTDSEDMFDKIVPRKHRKLASLVRTDPSSTSSSGSSSESEGETGTLGNKLDRQNTITEFIDEYKRFFRSVDTRDPKCVVKNRHKLVRPQTAKSQRTEPLIYDGVLKSMERQSNASKIEQVRQERAEACASMAKESVFERLLKGHAAVDMDIESPTISIGGKPHNLNEYRLDVFREGPAKLQTLIDRVTAHKDKYNAHIDSIHVQLANIMDDYGQISEKLKKVDDMIQTIEEEVVRDDEDEFKDAVDKIPQQSTVERIVENMTKEQAVEVGTGNDQPLSSGESSGASFDHALFDHDGQGDENEPGSRIEIEEGISVPAPERKSIPDEFHGDPVYRKFIDIQHEIDKLTADEIFHVLSEAARELHGDEEQETRVLHDAVDEYWARYDDVEAFRRCLNLNAHPIIQRFKRFIECQYETDTDSEDREHVRKLEQAYQRYERRLSNHLFDEYLIMSRKVSIATTTGGESSAAELEIIEIEPDAGEVAGVSGVRRSNAWDLKEPGENPSATEVPPVLMMKSDAEETAPKSDELEDEESKPEQEDLFNEETQRTRGEEEHEISS</sequence>
<dbReference type="Proteomes" id="UP000030765">
    <property type="component" value="Unassembled WGS sequence"/>
</dbReference>
<feature type="compositionally biased region" description="Basic and acidic residues" evidence="1">
    <location>
        <begin position="141"/>
        <end position="152"/>
    </location>
</feature>
<dbReference type="AlphaFoldDB" id="A0A084VBY3"/>
<dbReference type="VEuPathDB" id="VectorBase:ASIC002244"/>
<feature type="compositionally biased region" description="Basic and acidic residues" evidence="1">
    <location>
        <begin position="80"/>
        <end position="90"/>
    </location>
</feature>
<reference evidence="3" key="2">
    <citation type="submission" date="2020-05" db="UniProtKB">
        <authorList>
            <consortium name="EnsemblMetazoa"/>
        </authorList>
    </citation>
    <scope>IDENTIFICATION</scope>
</reference>
<feature type="compositionally biased region" description="Basic and acidic residues" evidence="1">
    <location>
        <begin position="9"/>
        <end position="22"/>
    </location>
</feature>
<feature type="compositionally biased region" description="Basic and acidic residues" evidence="1">
    <location>
        <begin position="97"/>
        <end position="107"/>
    </location>
</feature>
<name>A0A084VBY3_ANOSI</name>
<feature type="region of interest" description="Disordered" evidence="1">
    <location>
        <begin position="1"/>
        <end position="107"/>
    </location>
</feature>
<feature type="region of interest" description="Disordered" evidence="1">
    <location>
        <begin position="127"/>
        <end position="171"/>
    </location>
</feature>